<dbReference type="Gramene" id="OBART04G05140.1">
    <property type="protein sequence ID" value="OBART04G05140.1"/>
    <property type="gene ID" value="OBART04G05140"/>
</dbReference>
<dbReference type="Proteomes" id="UP000026960">
    <property type="component" value="Chromosome 4"/>
</dbReference>
<dbReference type="EnsemblPlants" id="OBART04G05140.1">
    <property type="protein sequence ID" value="OBART04G05140.1"/>
    <property type="gene ID" value="OBART04G05140"/>
</dbReference>
<keyword evidence="2" id="KW-1185">Reference proteome</keyword>
<accession>A0A0D3FTD0</accession>
<organism evidence="1">
    <name type="scientific">Oryza barthii</name>
    <dbReference type="NCBI Taxonomy" id="65489"/>
    <lineage>
        <taxon>Eukaryota</taxon>
        <taxon>Viridiplantae</taxon>
        <taxon>Streptophyta</taxon>
        <taxon>Embryophyta</taxon>
        <taxon>Tracheophyta</taxon>
        <taxon>Spermatophyta</taxon>
        <taxon>Magnoliopsida</taxon>
        <taxon>Liliopsida</taxon>
        <taxon>Poales</taxon>
        <taxon>Poaceae</taxon>
        <taxon>BOP clade</taxon>
        <taxon>Oryzoideae</taxon>
        <taxon>Oryzeae</taxon>
        <taxon>Oryzinae</taxon>
        <taxon>Oryza</taxon>
    </lineage>
</organism>
<evidence type="ECO:0000313" key="2">
    <source>
        <dbReference type="Proteomes" id="UP000026960"/>
    </source>
</evidence>
<name>A0A0D3FTD0_9ORYZ</name>
<protein>
    <submittedName>
        <fullName evidence="1">Uncharacterized protein</fullName>
    </submittedName>
</protein>
<dbReference type="AlphaFoldDB" id="A0A0D3FTD0"/>
<sequence>MQNDLDQNFFLPLSAQALQQLSELSNLLNNTHLSNQKVVGIACWQIWTKRNSLIFNNIQLSIHLWRIGFKEDFTLLMHRVKEEDKQKYQSWIDSIF</sequence>
<dbReference type="PaxDb" id="65489-OBART04G05140.1"/>
<reference evidence="1" key="2">
    <citation type="submission" date="2015-03" db="UniProtKB">
        <authorList>
            <consortium name="EnsemblPlants"/>
        </authorList>
    </citation>
    <scope>IDENTIFICATION</scope>
</reference>
<proteinExistence type="predicted"/>
<reference evidence="1" key="1">
    <citation type="journal article" date="2009" name="Rice">
        <title>De Novo Next Generation Sequencing of Plant Genomes.</title>
        <authorList>
            <person name="Rounsley S."/>
            <person name="Marri P.R."/>
            <person name="Yu Y."/>
            <person name="He R."/>
            <person name="Sisneros N."/>
            <person name="Goicoechea J.L."/>
            <person name="Lee S.J."/>
            <person name="Angelova A."/>
            <person name="Kudrna D."/>
            <person name="Luo M."/>
            <person name="Affourtit J."/>
            <person name="Desany B."/>
            <person name="Knight J."/>
            <person name="Niazi F."/>
            <person name="Egholm M."/>
            <person name="Wing R.A."/>
        </authorList>
    </citation>
    <scope>NUCLEOTIDE SEQUENCE [LARGE SCALE GENOMIC DNA]</scope>
    <source>
        <strain evidence="1">cv. IRGC 105608</strain>
    </source>
</reference>
<dbReference type="HOGENOM" id="CLU_2363041_0_0_1"/>
<evidence type="ECO:0000313" key="1">
    <source>
        <dbReference type="EnsemblPlants" id="OBART04G05140.1"/>
    </source>
</evidence>